<dbReference type="EMBL" id="LYCR01000001">
    <property type="protein sequence ID" value="OGM51211.1"/>
    <property type="molecule type" value="Genomic_DNA"/>
</dbReference>
<dbReference type="GO" id="GO:0008270">
    <property type="term" value="F:zinc ion binding"/>
    <property type="evidence" value="ECO:0007669"/>
    <property type="project" value="InterPro"/>
</dbReference>
<dbReference type="InterPro" id="IPR001138">
    <property type="entry name" value="Zn2Cys6_DnaBD"/>
</dbReference>
<dbReference type="InterPro" id="IPR007219">
    <property type="entry name" value="XnlR_reg_dom"/>
</dbReference>
<proteinExistence type="predicted"/>
<organism evidence="10 11">
    <name type="scientific">Aspergillus bombycis</name>
    <dbReference type="NCBI Taxonomy" id="109264"/>
    <lineage>
        <taxon>Eukaryota</taxon>
        <taxon>Fungi</taxon>
        <taxon>Dikarya</taxon>
        <taxon>Ascomycota</taxon>
        <taxon>Pezizomycotina</taxon>
        <taxon>Eurotiomycetes</taxon>
        <taxon>Eurotiomycetidae</taxon>
        <taxon>Eurotiales</taxon>
        <taxon>Aspergillaceae</taxon>
        <taxon>Aspergillus</taxon>
    </lineage>
</organism>
<feature type="transmembrane region" description="Helical" evidence="8">
    <location>
        <begin position="13"/>
        <end position="39"/>
    </location>
</feature>
<keyword evidence="6" id="KW-0539">Nucleus</keyword>
<feature type="transmembrane region" description="Helical" evidence="8">
    <location>
        <begin position="129"/>
        <end position="151"/>
    </location>
</feature>
<reference evidence="10 11" key="1">
    <citation type="journal article" date="2016" name="Genome Biol. Evol.">
        <title>Draft genome sequence of an aflatoxigenic Aspergillus species, A. bombycis.</title>
        <authorList>
            <person name="Moore G.G."/>
            <person name="Mack B.M."/>
            <person name="Beltz S.B."/>
            <person name="Gilbert M.K."/>
        </authorList>
    </citation>
    <scope>NUCLEOTIDE SEQUENCE [LARGE SCALE GENOMIC DNA]</scope>
    <source>
        <strain evidence="11">NRRL 26010</strain>
    </source>
</reference>
<dbReference type="CDD" id="cd12148">
    <property type="entry name" value="fungal_TF_MHR"/>
    <property type="match status" value="1"/>
</dbReference>
<keyword evidence="8" id="KW-0812">Transmembrane</keyword>
<dbReference type="GO" id="GO:0005634">
    <property type="term" value="C:nucleus"/>
    <property type="evidence" value="ECO:0007669"/>
    <property type="project" value="UniProtKB-SubCell"/>
</dbReference>
<feature type="domain" description="Zn(2)-C6 fungal-type" evidence="9">
    <location>
        <begin position="283"/>
        <end position="313"/>
    </location>
</feature>
<dbReference type="STRING" id="109264.A0A1F8AHP1"/>
<dbReference type="Proteomes" id="UP000179179">
    <property type="component" value="Unassembled WGS sequence"/>
</dbReference>
<dbReference type="PANTHER" id="PTHR46910:SF37">
    <property type="entry name" value="ZN(II)2CYS6 TRANSCRIPTION FACTOR (EUROFUNG)"/>
    <property type="match status" value="1"/>
</dbReference>
<dbReference type="OrthoDB" id="2123952at2759"/>
<evidence type="ECO:0000259" key="9">
    <source>
        <dbReference type="PROSITE" id="PS50048"/>
    </source>
</evidence>
<evidence type="ECO:0000256" key="3">
    <source>
        <dbReference type="ARBA" id="ARBA00023015"/>
    </source>
</evidence>
<dbReference type="InterPro" id="IPR036864">
    <property type="entry name" value="Zn2-C6_fun-type_DNA-bd_sf"/>
</dbReference>
<evidence type="ECO:0000256" key="7">
    <source>
        <dbReference type="SAM" id="MobiDB-lite"/>
    </source>
</evidence>
<keyword evidence="11" id="KW-1185">Reference proteome</keyword>
<dbReference type="Pfam" id="PF20684">
    <property type="entry name" value="Fung_rhodopsin"/>
    <property type="match status" value="1"/>
</dbReference>
<dbReference type="GeneID" id="34443436"/>
<dbReference type="SUPFAM" id="SSF57701">
    <property type="entry name" value="Zn2/Cys6 DNA-binding domain"/>
    <property type="match status" value="1"/>
</dbReference>
<evidence type="ECO:0000256" key="5">
    <source>
        <dbReference type="ARBA" id="ARBA00023163"/>
    </source>
</evidence>
<dbReference type="InterPro" id="IPR050987">
    <property type="entry name" value="AtrR-like"/>
</dbReference>
<feature type="region of interest" description="Disordered" evidence="7">
    <location>
        <begin position="318"/>
        <end position="338"/>
    </location>
</feature>
<dbReference type="AlphaFoldDB" id="A0A1F8AHP1"/>
<dbReference type="PANTHER" id="PTHR46910">
    <property type="entry name" value="TRANSCRIPTION FACTOR PDR1"/>
    <property type="match status" value="1"/>
</dbReference>
<comment type="caution">
    <text evidence="10">The sequence shown here is derived from an EMBL/GenBank/DDBJ whole genome shotgun (WGS) entry which is preliminary data.</text>
</comment>
<evidence type="ECO:0000256" key="6">
    <source>
        <dbReference type="ARBA" id="ARBA00023242"/>
    </source>
</evidence>
<evidence type="ECO:0000313" key="11">
    <source>
        <dbReference type="Proteomes" id="UP000179179"/>
    </source>
</evidence>
<dbReference type="InterPro" id="IPR049326">
    <property type="entry name" value="Rhodopsin_dom_fungi"/>
</dbReference>
<keyword evidence="5" id="KW-0804">Transcription</keyword>
<feature type="transmembrane region" description="Helical" evidence="8">
    <location>
        <begin position="51"/>
        <end position="73"/>
    </location>
</feature>
<evidence type="ECO:0000313" key="10">
    <source>
        <dbReference type="EMBL" id="OGM51211.1"/>
    </source>
</evidence>
<feature type="transmembrane region" description="Helical" evidence="8">
    <location>
        <begin position="175"/>
        <end position="199"/>
    </location>
</feature>
<evidence type="ECO:0000256" key="2">
    <source>
        <dbReference type="ARBA" id="ARBA00022723"/>
    </source>
</evidence>
<keyword evidence="2" id="KW-0479">Metal-binding</keyword>
<dbReference type="GO" id="GO:0003677">
    <property type="term" value="F:DNA binding"/>
    <property type="evidence" value="ECO:0007669"/>
    <property type="project" value="UniProtKB-KW"/>
</dbReference>
<dbReference type="CDD" id="cd00067">
    <property type="entry name" value="GAL4"/>
    <property type="match status" value="1"/>
</dbReference>
<evidence type="ECO:0000256" key="8">
    <source>
        <dbReference type="SAM" id="Phobius"/>
    </source>
</evidence>
<dbReference type="Pfam" id="PF00172">
    <property type="entry name" value="Zn_clus"/>
    <property type="match status" value="1"/>
</dbReference>
<evidence type="ECO:0000256" key="4">
    <source>
        <dbReference type="ARBA" id="ARBA00023125"/>
    </source>
</evidence>
<keyword evidence="4" id="KW-0238">DNA-binding</keyword>
<dbReference type="SMART" id="SM00066">
    <property type="entry name" value="GAL4"/>
    <property type="match status" value="1"/>
</dbReference>
<dbReference type="RefSeq" id="XP_022394928.1">
    <property type="nucleotide sequence ID" value="XM_022527176.1"/>
</dbReference>
<feature type="compositionally biased region" description="Polar residues" evidence="7">
    <location>
        <begin position="325"/>
        <end position="338"/>
    </location>
</feature>
<dbReference type="SMART" id="SM00906">
    <property type="entry name" value="Fungal_trans"/>
    <property type="match status" value="1"/>
</dbReference>
<keyword evidence="8" id="KW-0472">Membrane</keyword>
<gene>
    <name evidence="10" type="ORF">ABOM_000046</name>
</gene>
<evidence type="ECO:0000256" key="1">
    <source>
        <dbReference type="ARBA" id="ARBA00004123"/>
    </source>
</evidence>
<feature type="transmembrane region" description="Helical" evidence="8">
    <location>
        <begin position="211"/>
        <end position="230"/>
    </location>
</feature>
<protein>
    <recommendedName>
        <fullName evidence="9">Zn(2)-C6 fungal-type domain-containing protein</fullName>
    </recommendedName>
</protein>
<keyword evidence="8" id="KW-1133">Transmembrane helix</keyword>
<dbReference type="Gene3D" id="4.10.240.10">
    <property type="entry name" value="Zn(2)-C6 fungal-type DNA-binding domain"/>
    <property type="match status" value="1"/>
</dbReference>
<name>A0A1F8AHP1_9EURO</name>
<dbReference type="Pfam" id="PF04082">
    <property type="entry name" value="Fungal_trans"/>
    <property type="match status" value="1"/>
</dbReference>
<sequence>MLSTHPSCVESEYWRLVSIVVPIICGVLATVFFLLRLYCRRADGQAFKIDDLMMGMGLLFSYAVTGCTTFSAVHHGGKQPSIWSPEEEERHLLVSWLFDKLWPFAQVFVKTSILIFLDRLFSVIQRFRILARSLIVFTVAWGVAAVLVATLECSPPQYYWNKKIEGRCMPEQAAFYNAIGSLAFAEDIIILLMPIPIVWQLRSTVQQKLEATALLSIGAMVCVFSILRFIEYLNYVTPEQAVFRIKATKPTLDSSSTEAGQLLSQIDSVLSPTMEMSNQPRKACDLCYTRKIKCDGQKPRCSNCINYATDCTHTVLSRKSKPRAQRSSGTKETNEVQSLQAEVQRLKTELAQNRDQHQTRNLTRGLEETITATHVEDQHYEDNDQTVSSLKLPPLQQAMIMVGIFLNTYNSVLPLFHTDTLLRLVGECYACHPRQRDPVVWAAINVVFALASQQVPGDASNARSQYQTDQTMEYLNKAQSIISTVMLGETHLLNIQVLVGMVMVLQTAHNVTPSLILISATMRLVHKLGLHNHAASTHLDPVQRRQHARVFWLAYILDKDLSLRTQQPSIQLDDDIDVQLPSSLPTTNGDNDNTAGIVITADGSARMNYFLARIKLANIEGRVYDSLYSTRAVNRSLEERRNATESIVNALDEWRASIPPEFSASMVTSSTRHKPVYSGFFCVLHSTSLQCMALVSRAHAWDGQWVSGLRNHSRGVQTLQLPPAWETIVHQARNYMLLFREIWSRDAWFRWMTSCPYTTAMVLLTANTLYDSWHDKIQLDIELIDSALLWLNEAMKENQSKEAQALRETCVEAVRTVKQKLAEGITTSFSHHGLLNYPDMLEPFYVYTRTEGV</sequence>
<keyword evidence="3" id="KW-0805">Transcription regulation</keyword>
<accession>A0A1F8AHP1</accession>
<comment type="subcellular location">
    <subcellularLocation>
        <location evidence="1">Nucleus</location>
    </subcellularLocation>
</comment>
<dbReference type="GO" id="GO:0000981">
    <property type="term" value="F:DNA-binding transcription factor activity, RNA polymerase II-specific"/>
    <property type="evidence" value="ECO:0007669"/>
    <property type="project" value="InterPro"/>
</dbReference>
<feature type="transmembrane region" description="Helical" evidence="8">
    <location>
        <begin position="93"/>
        <end position="117"/>
    </location>
</feature>
<dbReference type="PROSITE" id="PS50048">
    <property type="entry name" value="ZN2_CY6_FUNGAL_2"/>
    <property type="match status" value="1"/>
</dbReference>
<dbReference type="GO" id="GO:0006351">
    <property type="term" value="P:DNA-templated transcription"/>
    <property type="evidence" value="ECO:0007669"/>
    <property type="project" value="InterPro"/>
</dbReference>